<gene>
    <name evidence="7" type="ORF">BD410DRAFT_775276</name>
</gene>
<feature type="transmembrane region" description="Helical" evidence="6">
    <location>
        <begin position="31"/>
        <end position="55"/>
    </location>
</feature>
<dbReference type="Pfam" id="PF03619">
    <property type="entry name" value="Solute_trans_a"/>
    <property type="match status" value="1"/>
</dbReference>
<protein>
    <submittedName>
        <fullName evidence="7">DUF300-domain-containing protein</fullName>
    </submittedName>
</protein>
<keyword evidence="4 6" id="KW-0472">Membrane</keyword>
<evidence type="ECO:0000256" key="4">
    <source>
        <dbReference type="ARBA" id="ARBA00023136"/>
    </source>
</evidence>
<feature type="transmembrane region" description="Helical" evidence="6">
    <location>
        <begin position="275"/>
        <end position="295"/>
    </location>
</feature>
<dbReference type="STRING" id="50990.A0A4Y7PT58"/>
<dbReference type="GO" id="GO:0016020">
    <property type="term" value="C:membrane"/>
    <property type="evidence" value="ECO:0007669"/>
    <property type="project" value="UniProtKB-SubCell"/>
</dbReference>
<feature type="transmembrane region" description="Helical" evidence="6">
    <location>
        <begin position="67"/>
        <end position="87"/>
    </location>
</feature>
<evidence type="ECO:0000256" key="3">
    <source>
        <dbReference type="ARBA" id="ARBA00022989"/>
    </source>
</evidence>
<evidence type="ECO:0000256" key="2">
    <source>
        <dbReference type="ARBA" id="ARBA00022692"/>
    </source>
</evidence>
<evidence type="ECO:0000256" key="5">
    <source>
        <dbReference type="SAM" id="MobiDB-lite"/>
    </source>
</evidence>
<dbReference type="InterPro" id="IPR005178">
    <property type="entry name" value="Ostalpha/TMEM184C"/>
</dbReference>
<accession>A0A4Y7PT58</accession>
<sequence>MVATCAAENSISVDQSSFWSSSGVNWDTHRIGWAVAGGCSVLTLIISMISVLSHARHYTCPPEQRQILRILYMPPVYAIVSFFSYRFFRSFTYYELAEVVYEAVTISAFMLLLIEYVAATASGHKADNALARKDKRSLPIPFCCWRYRPTKAYFMYTVKWAVMQYVVVRPLVSAVAIVAEKYGVLCENGGYNIHFAYAYLSAVDFVSITVALYGLFIFYGLTKEELQGRRPLAKFLCIKLIVMFTFYQAFVFGQLEHKVIKPTQYWTSTNIANGLNALTICVEMVLFSLFFMWAYPASEYKLADSGTTSIWKPLWDSINYTDFIREIFGSLKFFIDYIRCKPHTRGPSIPTSTSPNARTNFEDAFGLSGSSPYATAKARGYSRSSSVRGGGVGGKGERIGSLDEEAVPLPIYDRHARHDGEGYGDVRPSMAER</sequence>
<feature type="transmembrane region" description="Helical" evidence="6">
    <location>
        <begin position="233"/>
        <end position="255"/>
    </location>
</feature>
<feature type="transmembrane region" description="Helical" evidence="6">
    <location>
        <begin position="199"/>
        <end position="221"/>
    </location>
</feature>
<feature type="region of interest" description="Disordered" evidence="5">
    <location>
        <begin position="414"/>
        <end position="433"/>
    </location>
</feature>
<dbReference type="Proteomes" id="UP000294933">
    <property type="component" value="Unassembled WGS sequence"/>
</dbReference>
<reference evidence="7 8" key="1">
    <citation type="submission" date="2018-06" db="EMBL/GenBank/DDBJ databases">
        <title>A transcriptomic atlas of mushroom development highlights an independent origin of complex multicellularity.</title>
        <authorList>
            <consortium name="DOE Joint Genome Institute"/>
            <person name="Krizsan K."/>
            <person name="Almasi E."/>
            <person name="Merenyi Z."/>
            <person name="Sahu N."/>
            <person name="Viragh M."/>
            <person name="Koszo T."/>
            <person name="Mondo S."/>
            <person name="Kiss B."/>
            <person name="Balint B."/>
            <person name="Kues U."/>
            <person name="Barry K."/>
            <person name="Hegedus J.C."/>
            <person name="Henrissat B."/>
            <person name="Johnson J."/>
            <person name="Lipzen A."/>
            <person name="Ohm R."/>
            <person name="Nagy I."/>
            <person name="Pangilinan J."/>
            <person name="Yan J."/>
            <person name="Xiong Y."/>
            <person name="Grigoriev I.V."/>
            <person name="Hibbett D.S."/>
            <person name="Nagy L.G."/>
        </authorList>
    </citation>
    <scope>NUCLEOTIDE SEQUENCE [LARGE SCALE GENOMIC DNA]</scope>
    <source>
        <strain evidence="7 8">SZMC22713</strain>
    </source>
</reference>
<evidence type="ECO:0000313" key="7">
    <source>
        <dbReference type="EMBL" id="TDL18236.1"/>
    </source>
</evidence>
<comment type="subcellular location">
    <subcellularLocation>
        <location evidence="1">Membrane</location>
        <topology evidence="1">Multi-pass membrane protein</topology>
    </subcellularLocation>
</comment>
<feature type="transmembrane region" description="Helical" evidence="6">
    <location>
        <begin position="99"/>
        <end position="118"/>
    </location>
</feature>
<dbReference type="AlphaFoldDB" id="A0A4Y7PT58"/>
<evidence type="ECO:0000313" key="8">
    <source>
        <dbReference type="Proteomes" id="UP000294933"/>
    </source>
</evidence>
<dbReference type="SMART" id="SM01417">
    <property type="entry name" value="Solute_trans_a"/>
    <property type="match status" value="1"/>
</dbReference>
<keyword evidence="8" id="KW-1185">Reference proteome</keyword>
<evidence type="ECO:0000256" key="1">
    <source>
        <dbReference type="ARBA" id="ARBA00004141"/>
    </source>
</evidence>
<dbReference type="PANTHER" id="PTHR23423">
    <property type="entry name" value="ORGANIC SOLUTE TRANSPORTER-RELATED"/>
    <property type="match status" value="1"/>
</dbReference>
<feature type="transmembrane region" description="Helical" evidence="6">
    <location>
        <begin position="156"/>
        <end position="179"/>
    </location>
</feature>
<keyword evidence="3 6" id="KW-1133">Transmembrane helix</keyword>
<name>A0A4Y7PT58_9AGAM</name>
<organism evidence="7 8">
    <name type="scientific">Rickenella mellea</name>
    <dbReference type="NCBI Taxonomy" id="50990"/>
    <lineage>
        <taxon>Eukaryota</taxon>
        <taxon>Fungi</taxon>
        <taxon>Dikarya</taxon>
        <taxon>Basidiomycota</taxon>
        <taxon>Agaricomycotina</taxon>
        <taxon>Agaricomycetes</taxon>
        <taxon>Hymenochaetales</taxon>
        <taxon>Rickenellaceae</taxon>
        <taxon>Rickenella</taxon>
    </lineage>
</organism>
<proteinExistence type="predicted"/>
<keyword evidence="2 6" id="KW-0812">Transmembrane</keyword>
<dbReference type="OrthoDB" id="5348404at2759"/>
<evidence type="ECO:0000256" key="6">
    <source>
        <dbReference type="SAM" id="Phobius"/>
    </source>
</evidence>
<dbReference type="EMBL" id="ML170211">
    <property type="protein sequence ID" value="TDL18236.1"/>
    <property type="molecule type" value="Genomic_DNA"/>
</dbReference>
<dbReference type="VEuPathDB" id="FungiDB:BD410DRAFT_775276"/>